<name>A0ABP5YDY9_STRLO</name>
<gene>
    <name evidence="5" type="ORF">GCM10010276_12420</name>
</gene>
<feature type="domain" description="FAD-binding" evidence="4">
    <location>
        <begin position="4"/>
        <end position="347"/>
    </location>
</feature>
<dbReference type="PRINTS" id="PR00420">
    <property type="entry name" value="RNGMNOXGNASE"/>
</dbReference>
<dbReference type="SUPFAM" id="SSF51905">
    <property type="entry name" value="FAD/NAD(P)-binding domain"/>
    <property type="match status" value="1"/>
</dbReference>
<dbReference type="Gene3D" id="3.30.70.2450">
    <property type="match status" value="1"/>
</dbReference>
<keyword evidence="6" id="KW-1185">Reference proteome</keyword>
<reference evidence="6" key="1">
    <citation type="journal article" date="2019" name="Int. J. Syst. Evol. Microbiol.">
        <title>The Global Catalogue of Microorganisms (GCM) 10K type strain sequencing project: providing services to taxonomists for standard genome sequencing and annotation.</title>
        <authorList>
            <consortium name="The Broad Institute Genomics Platform"/>
            <consortium name="The Broad Institute Genome Sequencing Center for Infectious Disease"/>
            <person name="Wu L."/>
            <person name="Ma J."/>
        </authorList>
    </citation>
    <scope>NUCLEOTIDE SEQUENCE [LARGE SCALE GENOMIC DNA]</scope>
    <source>
        <strain evidence="6">JCM 4395</strain>
    </source>
</reference>
<keyword evidence="3" id="KW-0274">FAD</keyword>
<organism evidence="5 6">
    <name type="scientific">Streptomyces longisporus</name>
    <dbReference type="NCBI Taxonomy" id="1948"/>
    <lineage>
        <taxon>Bacteria</taxon>
        <taxon>Bacillati</taxon>
        <taxon>Actinomycetota</taxon>
        <taxon>Actinomycetes</taxon>
        <taxon>Kitasatosporales</taxon>
        <taxon>Streptomycetaceae</taxon>
        <taxon>Streptomyces</taxon>
    </lineage>
</organism>
<dbReference type="Pfam" id="PF01494">
    <property type="entry name" value="FAD_binding_3"/>
    <property type="match status" value="1"/>
</dbReference>
<dbReference type="EMBL" id="BAAASG010000002">
    <property type="protein sequence ID" value="GAA2477674.1"/>
    <property type="molecule type" value="Genomic_DNA"/>
</dbReference>
<dbReference type="PANTHER" id="PTHR43004:SF19">
    <property type="entry name" value="BINDING MONOOXYGENASE, PUTATIVE (JCVI)-RELATED"/>
    <property type="match status" value="1"/>
</dbReference>
<dbReference type="InterPro" id="IPR036188">
    <property type="entry name" value="FAD/NAD-bd_sf"/>
</dbReference>
<evidence type="ECO:0000313" key="6">
    <source>
        <dbReference type="Proteomes" id="UP001501777"/>
    </source>
</evidence>
<dbReference type="Proteomes" id="UP001501777">
    <property type="component" value="Unassembled WGS sequence"/>
</dbReference>
<dbReference type="Pfam" id="PF21274">
    <property type="entry name" value="Rng_hyd_C"/>
    <property type="match status" value="1"/>
</dbReference>
<dbReference type="InterPro" id="IPR002938">
    <property type="entry name" value="FAD-bd"/>
</dbReference>
<evidence type="ECO:0000256" key="1">
    <source>
        <dbReference type="ARBA" id="ARBA00001974"/>
    </source>
</evidence>
<dbReference type="InterPro" id="IPR050641">
    <property type="entry name" value="RIFMO-like"/>
</dbReference>
<accession>A0ABP5YDY9</accession>
<dbReference type="NCBIfam" id="NF004832">
    <property type="entry name" value="PRK06184.1"/>
    <property type="match status" value="1"/>
</dbReference>
<evidence type="ECO:0000313" key="5">
    <source>
        <dbReference type="EMBL" id="GAA2477674.1"/>
    </source>
</evidence>
<dbReference type="Gene3D" id="3.40.30.120">
    <property type="match status" value="1"/>
</dbReference>
<proteinExistence type="predicted"/>
<evidence type="ECO:0000259" key="4">
    <source>
        <dbReference type="Pfam" id="PF01494"/>
    </source>
</evidence>
<sequence length="508" mass="54990">MASATVLVVGSGPTGLSLAYDLTRRGVPVRIIDRQKEFTTASRGKAGVQPRTLEVFDDFGILDRLLEAGTTRLPFRRFLRDQLISEVVPYEDNEPRPDAPYRRMLYIRQNDVEEILRGLLREVGCEVQRNTTLTGFTQTDTAVVATLEGPSGTEEAEFGYLVGCDGGGSTVRKQLGLEFRGFTDNTQWLYVGDVEVDGLPNDAWYQWYDLERGLLLMCPLPGSDSWQVQGSAPAAPDGTIPPPSLEALQDAVDRISGMPIKLSNPTWLSVNKKNVRMVDSLRSGRVLLAGDAAHVHPVAGALGANTGVQDAYNLGWKLARVVRNGAHQSLLDTYQEERLPIAEWTLRTSLASADRIAEAVIGGKGGAEAGLTEETMQLGLNYRDSSLSWDLAARGGEDGPGIHAGDRAPDAPCSDGTRLFDLFRGPHTTLLGMGAGCREAVARVDSVGIAGLRTVDLEERPATYGYTEDTLVVVRPDGYVGLVTTADDSAGVLKYMDFLQAPHSLQGR</sequence>
<comment type="caution">
    <text evidence="5">The sequence shown here is derived from an EMBL/GenBank/DDBJ whole genome shotgun (WGS) entry which is preliminary data.</text>
</comment>
<dbReference type="Gene3D" id="3.50.50.60">
    <property type="entry name" value="FAD/NAD(P)-binding domain"/>
    <property type="match status" value="1"/>
</dbReference>
<evidence type="ECO:0000256" key="3">
    <source>
        <dbReference type="ARBA" id="ARBA00022827"/>
    </source>
</evidence>
<protein>
    <submittedName>
        <fullName evidence="5">FAD-dependent oxidoreductase</fullName>
    </submittedName>
</protein>
<dbReference type="PANTHER" id="PTHR43004">
    <property type="entry name" value="TRK SYSTEM POTASSIUM UPTAKE PROTEIN"/>
    <property type="match status" value="1"/>
</dbReference>
<evidence type="ECO:0000256" key="2">
    <source>
        <dbReference type="ARBA" id="ARBA00022630"/>
    </source>
</evidence>
<keyword evidence="2" id="KW-0285">Flavoprotein</keyword>
<dbReference type="RefSeq" id="WP_344399009.1">
    <property type="nucleotide sequence ID" value="NZ_BAAASG010000002.1"/>
</dbReference>
<comment type="cofactor">
    <cofactor evidence="1">
        <name>FAD</name>
        <dbReference type="ChEBI" id="CHEBI:57692"/>
    </cofactor>
</comment>